<proteinExistence type="predicted"/>
<feature type="compositionally biased region" description="Low complexity" evidence="5">
    <location>
        <begin position="66"/>
        <end position="81"/>
    </location>
</feature>
<dbReference type="Gene3D" id="3.30.40.10">
    <property type="entry name" value="Zinc/RING finger domain, C3HC4 (zinc finger)"/>
    <property type="match status" value="1"/>
</dbReference>
<dbReference type="Proteomes" id="UP000070121">
    <property type="component" value="Unassembled WGS sequence"/>
</dbReference>
<feature type="compositionally biased region" description="Gly residues" evidence="5">
    <location>
        <begin position="56"/>
        <end position="65"/>
    </location>
</feature>
<keyword evidence="2 4" id="KW-0863">Zinc-finger</keyword>
<keyword evidence="8" id="KW-1185">Reference proteome</keyword>
<feature type="compositionally biased region" description="Low complexity" evidence="5">
    <location>
        <begin position="134"/>
        <end position="144"/>
    </location>
</feature>
<evidence type="ECO:0000256" key="5">
    <source>
        <dbReference type="SAM" id="MobiDB-lite"/>
    </source>
</evidence>
<gene>
    <name evidence="7" type="ORF">CSAL01_10470</name>
</gene>
<dbReference type="SMART" id="SM00184">
    <property type="entry name" value="RING"/>
    <property type="match status" value="1"/>
</dbReference>
<evidence type="ECO:0000256" key="4">
    <source>
        <dbReference type="PROSITE-ProRule" id="PRU00175"/>
    </source>
</evidence>
<comment type="caution">
    <text evidence="7">The sequence shown here is derived from an EMBL/GenBank/DDBJ whole genome shotgun (WGS) entry which is preliminary data.</text>
</comment>
<feature type="domain" description="RING-type" evidence="6">
    <location>
        <begin position="207"/>
        <end position="257"/>
    </location>
</feature>
<dbReference type="InterPro" id="IPR013083">
    <property type="entry name" value="Znf_RING/FYVE/PHD"/>
</dbReference>
<sequence length="401" mass="43914">MTRGSQLAISYVLDDFIETVSYTLASNDFSNRLARAANKPYNMDRETLQKLRNMHFGGGSGGGLGEASSGGSHGAPSVAGSVNESLDIGEGNDAFTGNRWDSNPSAPAGRPLIGAPYQIPPQSLQKSERPAGYPPQQAAQPQMPSGYPPQQPVQPYMPVGQGPVDRLVPSDAAAMSDKREELRKVFWPEIKSWMTSDTALQQFAAPCPKCSTSMTATPGQNSNRAMVLVCGHILCEACVKHIVNLYNVGQPKCPYCTGLIGPYSQCAQSCQDLGMVGLPLPGTMAELDKFPLTTPEGASRPSCCFRCRALRVERATNSLMRAILSETRSRAVWAPRYDHKPDGKDYSDYKRVPALDDIMKQIRDIAHSDYIYQKYTWLTPTDEQKKQDAWVEMLDTGRHVS</sequence>
<evidence type="ECO:0000256" key="3">
    <source>
        <dbReference type="ARBA" id="ARBA00022833"/>
    </source>
</evidence>
<evidence type="ECO:0000313" key="8">
    <source>
        <dbReference type="Proteomes" id="UP000070121"/>
    </source>
</evidence>
<evidence type="ECO:0000256" key="2">
    <source>
        <dbReference type="ARBA" id="ARBA00022771"/>
    </source>
</evidence>
<evidence type="ECO:0000313" key="7">
    <source>
        <dbReference type="EMBL" id="KXH65149.1"/>
    </source>
</evidence>
<evidence type="ECO:0000259" key="6">
    <source>
        <dbReference type="PROSITE" id="PS50089"/>
    </source>
</evidence>
<dbReference type="PROSITE" id="PS00518">
    <property type="entry name" value="ZF_RING_1"/>
    <property type="match status" value="1"/>
</dbReference>
<keyword evidence="1" id="KW-0479">Metal-binding</keyword>
<dbReference type="OrthoDB" id="4831959at2759"/>
<dbReference type="GO" id="GO:0008270">
    <property type="term" value="F:zinc ion binding"/>
    <property type="evidence" value="ECO:0007669"/>
    <property type="project" value="UniProtKB-KW"/>
</dbReference>
<accession>A0A135UXM1</accession>
<dbReference type="EMBL" id="JFFI01000907">
    <property type="protein sequence ID" value="KXH65149.1"/>
    <property type="molecule type" value="Genomic_DNA"/>
</dbReference>
<organism evidence="7 8">
    <name type="scientific">Colletotrichum salicis</name>
    <dbReference type="NCBI Taxonomy" id="1209931"/>
    <lineage>
        <taxon>Eukaryota</taxon>
        <taxon>Fungi</taxon>
        <taxon>Dikarya</taxon>
        <taxon>Ascomycota</taxon>
        <taxon>Pezizomycotina</taxon>
        <taxon>Sordariomycetes</taxon>
        <taxon>Hypocreomycetidae</taxon>
        <taxon>Glomerellales</taxon>
        <taxon>Glomerellaceae</taxon>
        <taxon>Colletotrichum</taxon>
        <taxon>Colletotrichum acutatum species complex</taxon>
    </lineage>
</organism>
<reference evidence="7 8" key="1">
    <citation type="submission" date="2014-02" db="EMBL/GenBank/DDBJ databases">
        <title>The genome sequence of Colletotrichum salicis CBS 607.94.</title>
        <authorList>
            <person name="Baroncelli R."/>
            <person name="Thon M.R."/>
        </authorList>
    </citation>
    <scope>NUCLEOTIDE SEQUENCE [LARGE SCALE GENOMIC DNA]</scope>
    <source>
        <strain evidence="7 8">CBS 607.94</strain>
    </source>
</reference>
<feature type="region of interest" description="Disordered" evidence="5">
    <location>
        <begin position="53"/>
        <end position="158"/>
    </location>
</feature>
<dbReference type="InterPro" id="IPR001841">
    <property type="entry name" value="Znf_RING"/>
</dbReference>
<name>A0A135UXM1_9PEZI</name>
<evidence type="ECO:0000256" key="1">
    <source>
        <dbReference type="ARBA" id="ARBA00022723"/>
    </source>
</evidence>
<dbReference type="InterPro" id="IPR017907">
    <property type="entry name" value="Znf_RING_CS"/>
</dbReference>
<dbReference type="PROSITE" id="PS50089">
    <property type="entry name" value="ZF_RING_2"/>
    <property type="match status" value="1"/>
</dbReference>
<protein>
    <recommendedName>
        <fullName evidence="6">RING-type domain-containing protein</fullName>
    </recommendedName>
</protein>
<dbReference type="SUPFAM" id="SSF57850">
    <property type="entry name" value="RING/U-box"/>
    <property type="match status" value="1"/>
</dbReference>
<dbReference type="AlphaFoldDB" id="A0A135UXM1"/>
<keyword evidence="3" id="KW-0862">Zinc</keyword>